<proteinExistence type="inferred from homology"/>
<dbReference type="Gene3D" id="1.10.520.20">
    <property type="entry name" value="N-terminal domain of the delta subunit of the F1F0-ATP synthase"/>
    <property type="match status" value="1"/>
</dbReference>
<keyword evidence="5 8" id="KW-0472">Membrane</keyword>
<keyword evidence="8" id="KW-1003">Cell membrane</keyword>
<keyword evidence="7 8" id="KW-0066">ATP synthesis</keyword>
<dbReference type="Pfam" id="PF00213">
    <property type="entry name" value="OSCP"/>
    <property type="match status" value="1"/>
</dbReference>
<evidence type="ECO:0000256" key="2">
    <source>
        <dbReference type="ARBA" id="ARBA00022448"/>
    </source>
</evidence>
<dbReference type="GO" id="GO:0046933">
    <property type="term" value="F:proton-transporting ATP synthase activity, rotational mechanism"/>
    <property type="evidence" value="ECO:0007669"/>
    <property type="project" value="UniProtKB-UniRule"/>
</dbReference>
<sequence>MSNPQIAKRYAQALFQVALEHQAVGTVGDELRVVKQVVESNPGLTSVLNSPKLSLGKKKEILKQAFASASPFVQNLLMILVDRHREGHIAEVADKFIELANEEKGIAEAVVYSVQPLTGPQEEAISLGFAPKVGKLKLQIKNITDPNLLGGVKLRIGNRIFDGSLRGKLDRLERKLLS</sequence>
<dbReference type="Proteomes" id="UP000265816">
    <property type="component" value="Unassembled WGS sequence"/>
</dbReference>
<dbReference type="PANTHER" id="PTHR11910">
    <property type="entry name" value="ATP SYNTHASE DELTA CHAIN"/>
    <property type="match status" value="1"/>
</dbReference>
<dbReference type="AlphaFoldDB" id="A0A398AXL3"/>
<dbReference type="NCBIfam" id="NF004403">
    <property type="entry name" value="PRK05758.2-4"/>
    <property type="match status" value="1"/>
</dbReference>
<evidence type="ECO:0000256" key="1">
    <source>
        <dbReference type="ARBA" id="ARBA00004370"/>
    </source>
</evidence>
<dbReference type="PRINTS" id="PR00125">
    <property type="entry name" value="ATPASEDELTA"/>
</dbReference>
<organism evidence="9 10">
    <name type="scientific">Mesobacillus zeae</name>
    <dbReference type="NCBI Taxonomy" id="1917180"/>
    <lineage>
        <taxon>Bacteria</taxon>
        <taxon>Bacillati</taxon>
        <taxon>Bacillota</taxon>
        <taxon>Bacilli</taxon>
        <taxon>Bacillales</taxon>
        <taxon>Bacillaceae</taxon>
        <taxon>Mesobacillus</taxon>
    </lineage>
</organism>
<evidence type="ECO:0000256" key="4">
    <source>
        <dbReference type="ARBA" id="ARBA00023065"/>
    </source>
</evidence>
<evidence type="ECO:0000256" key="5">
    <source>
        <dbReference type="ARBA" id="ARBA00023136"/>
    </source>
</evidence>
<dbReference type="GO" id="GO:0005886">
    <property type="term" value="C:plasma membrane"/>
    <property type="evidence" value="ECO:0007669"/>
    <property type="project" value="UniProtKB-SubCell"/>
</dbReference>
<keyword evidence="4 8" id="KW-0406">Ion transport</keyword>
<dbReference type="InterPro" id="IPR026015">
    <property type="entry name" value="ATP_synth_OSCP/delta_N_sf"/>
</dbReference>
<evidence type="ECO:0000256" key="6">
    <source>
        <dbReference type="ARBA" id="ARBA00023196"/>
    </source>
</evidence>
<dbReference type="NCBIfam" id="TIGR01145">
    <property type="entry name" value="ATP_synt_delta"/>
    <property type="match status" value="1"/>
</dbReference>
<dbReference type="GO" id="GO:0045259">
    <property type="term" value="C:proton-transporting ATP synthase complex"/>
    <property type="evidence" value="ECO:0007669"/>
    <property type="project" value="UniProtKB-KW"/>
</dbReference>
<comment type="function">
    <text evidence="8">F(1)F(0) ATP synthase produces ATP from ADP in the presence of a proton or sodium gradient. F-type ATPases consist of two structural domains, F(1) containing the extramembraneous catalytic core and F(0) containing the membrane proton channel, linked together by a central stalk and a peripheral stalk. During catalysis, ATP synthesis in the catalytic domain of F(1) is coupled via a rotary mechanism of the central stalk subunits to proton translocation.</text>
</comment>
<dbReference type="EMBL" id="QWVT01000038">
    <property type="protein sequence ID" value="RID82382.1"/>
    <property type="molecule type" value="Genomic_DNA"/>
</dbReference>
<accession>A0A398AXL3</accession>
<dbReference type="HAMAP" id="MF_01416">
    <property type="entry name" value="ATP_synth_delta_bact"/>
    <property type="match status" value="1"/>
</dbReference>
<comment type="caution">
    <text evidence="9">The sequence shown here is derived from an EMBL/GenBank/DDBJ whole genome shotgun (WGS) entry which is preliminary data.</text>
</comment>
<evidence type="ECO:0000313" key="9">
    <source>
        <dbReference type="EMBL" id="RID82382.1"/>
    </source>
</evidence>
<comment type="subcellular location">
    <subcellularLocation>
        <location evidence="8">Cell membrane</location>
        <topology evidence="8">Peripheral membrane protein</topology>
    </subcellularLocation>
    <subcellularLocation>
        <location evidence="1">Membrane</location>
    </subcellularLocation>
</comment>
<gene>
    <name evidence="8" type="primary">atpH</name>
    <name evidence="9" type="ORF">D1970_19150</name>
</gene>
<dbReference type="SUPFAM" id="SSF47928">
    <property type="entry name" value="N-terminal domain of the delta subunit of the F1F0-ATP synthase"/>
    <property type="match status" value="1"/>
</dbReference>
<dbReference type="PROSITE" id="PS00389">
    <property type="entry name" value="ATPASE_DELTA"/>
    <property type="match status" value="1"/>
</dbReference>
<evidence type="ECO:0000256" key="3">
    <source>
        <dbReference type="ARBA" id="ARBA00022781"/>
    </source>
</evidence>
<keyword evidence="10" id="KW-1185">Reference proteome</keyword>
<comment type="function">
    <text evidence="8">This protein is part of the stalk that links CF(0) to CF(1). It either transmits conformational changes from CF(0) to CF(1) or is implicated in proton conduction.</text>
</comment>
<keyword evidence="2 8" id="KW-0813">Transport</keyword>
<protein>
    <recommendedName>
        <fullName evidence="8">ATP synthase subunit delta</fullName>
    </recommendedName>
    <alternativeName>
        <fullName evidence="8">ATP synthase F(1) sector subunit delta</fullName>
    </alternativeName>
    <alternativeName>
        <fullName evidence="8">F-type ATPase subunit delta</fullName>
        <shortName evidence="8">F-ATPase subunit delta</shortName>
    </alternativeName>
</protein>
<dbReference type="RefSeq" id="WP_119114466.1">
    <property type="nucleotide sequence ID" value="NZ_CBCSEO010000006.1"/>
</dbReference>
<dbReference type="InterPro" id="IPR020781">
    <property type="entry name" value="ATPase_OSCP/d_CS"/>
</dbReference>
<evidence type="ECO:0000256" key="7">
    <source>
        <dbReference type="ARBA" id="ARBA00023310"/>
    </source>
</evidence>
<dbReference type="InterPro" id="IPR000711">
    <property type="entry name" value="ATPase_OSCP/dsu"/>
</dbReference>
<evidence type="ECO:0000256" key="8">
    <source>
        <dbReference type="HAMAP-Rule" id="MF_01416"/>
    </source>
</evidence>
<evidence type="ECO:0000313" key="10">
    <source>
        <dbReference type="Proteomes" id="UP000265816"/>
    </source>
</evidence>
<name>A0A398AXL3_9BACI</name>
<keyword evidence="3 8" id="KW-0375">Hydrogen ion transport</keyword>
<comment type="similarity">
    <text evidence="8">Belongs to the ATPase delta chain family.</text>
</comment>
<reference evidence="9 10" key="1">
    <citation type="submission" date="2018-08" db="EMBL/GenBank/DDBJ databases">
        <title>Bacillus jemisoniae sp. nov., Bacillus chryseoplanitiae sp. nov., Bacillus resnikiae sp. nov., and Bacillus frankliniae sp. nov., isolated from Viking spacecraft and associated surfaces.</title>
        <authorList>
            <person name="Seuylemezian A."/>
            <person name="Vaishampayan P."/>
        </authorList>
    </citation>
    <scope>NUCLEOTIDE SEQUENCE [LARGE SCALE GENOMIC DNA]</scope>
    <source>
        <strain evidence="9 10">JJ-247</strain>
    </source>
</reference>
<dbReference type="OrthoDB" id="9802471at2"/>
<keyword evidence="6 8" id="KW-0139">CF(1)</keyword>